<dbReference type="PANTHER" id="PTHR48111">
    <property type="entry name" value="REGULATOR OF RPOS"/>
    <property type="match status" value="1"/>
</dbReference>
<accession>A0A382YDK3</accession>
<keyword evidence="2" id="KW-0902">Two-component regulatory system</keyword>
<dbReference type="SUPFAM" id="SSF52172">
    <property type="entry name" value="CheY-like"/>
    <property type="match status" value="1"/>
</dbReference>
<evidence type="ECO:0000313" key="7">
    <source>
        <dbReference type="EMBL" id="SVD81382.1"/>
    </source>
</evidence>
<keyword evidence="4" id="KW-0238">DNA-binding</keyword>
<evidence type="ECO:0000259" key="6">
    <source>
        <dbReference type="PROSITE" id="PS50110"/>
    </source>
</evidence>
<dbReference type="SMART" id="SM00448">
    <property type="entry name" value="REC"/>
    <property type="match status" value="1"/>
</dbReference>
<dbReference type="GO" id="GO:0000156">
    <property type="term" value="F:phosphorelay response regulator activity"/>
    <property type="evidence" value="ECO:0007669"/>
    <property type="project" value="TreeGrafter"/>
</dbReference>
<gene>
    <name evidence="7" type="ORF">METZ01_LOCUS434236</name>
</gene>
<dbReference type="GO" id="GO:0000976">
    <property type="term" value="F:transcription cis-regulatory region binding"/>
    <property type="evidence" value="ECO:0007669"/>
    <property type="project" value="TreeGrafter"/>
</dbReference>
<dbReference type="Gene3D" id="3.40.50.2300">
    <property type="match status" value="1"/>
</dbReference>
<evidence type="ECO:0000256" key="3">
    <source>
        <dbReference type="ARBA" id="ARBA00023015"/>
    </source>
</evidence>
<evidence type="ECO:0000256" key="5">
    <source>
        <dbReference type="ARBA" id="ARBA00023163"/>
    </source>
</evidence>
<evidence type="ECO:0000256" key="1">
    <source>
        <dbReference type="ARBA" id="ARBA00022553"/>
    </source>
</evidence>
<keyword evidence="5" id="KW-0804">Transcription</keyword>
<reference evidence="7" key="1">
    <citation type="submission" date="2018-05" db="EMBL/GenBank/DDBJ databases">
        <authorList>
            <person name="Lanie J.A."/>
            <person name="Ng W.-L."/>
            <person name="Kazmierczak K.M."/>
            <person name="Andrzejewski T.M."/>
            <person name="Davidsen T.M."/>
            <person name="Wayne K.J."/>
            <person name="Tettelin H."/>
            <person name="Glass J.I."/>
            <person name="Rusch D."/>
            <person name="Podicherti R."/>
            <person name="Tsui H.-C.T."/>
            <person name="Winkler M.E."/>
        </authorList>
    </citation>
    <scope>NUCLEOTIDE SEQUENCE</scope>
</reference>
<feature type="domain" description="Response regulatory" evidence="6">
    <location>
        <begin position="4"/>
        <end position="90"/>
    </location>
</feature>
<dbReference type="InterPro" id="IPR011006">
    <property type="entry name" value="CheY-like_superfamily"/>
</dbReference>
<evidence type="ECO:0000256" key="2">
    <source>
        <dbReference type="ARBA" id="ARBA00023012"/>
    </source>
</evidence>
<keyword evidence="1" id="KW-0597">Phosphoprotein</keyword>
<dbReference type="GO" id="GO:0032993">
    <property type="term" value="C:protein-DNA complex"/>
    <property type="evidence" value="ECO:0007669"/>
    <property type="project" value="TreeGrafter"/>
</dbReference>
<dbReference type="EMBL" id="UINC01174986">
    <property type="protein sequence ID" value="SVD81382.1"/>
    <property type="molecule type" value="Genomic_DNA"/>
</dbReference>
<dbReference type="Pfam" id="PF00072">
    <property type="entry name" value="Response_reg"/>
    <property type="match status" value="1"/>
</dbReference>
<organism evidence="7">
    <name type="scientific">marine metagenome</name>
    <dbReference type="NCBI Taxonomy" id="408172"/>
    <lineage>
        <taxon>unclassified sequences</taxon>
        <taxon>metagenomes</taxon>
        <taxon>ecological metagenomes</taxon>
    </lineage>
</organism>
<dbReference type="InterPro" id="IPR039420">
    <property type="entry name" value="WalR-like"/>
</dbReference>
<dbReference type="PROSITE" id="PS50110">
    <property type="entry name" value="RESPONSE_REGULATORY"/>
    <property type="match status" value="1"/>
</dbReference>
<dbReference type="PANTHER" id="PTHR48111:SF1">
    <property type="entry name" value="TWO-COMPONENT RESPONSE REGULATOR ORR33"/>
    <property type="match status" value="1"/>
</dbReference>
<proteinExistence type="predicted"/>
<feature type="non-terminal residue" evidence="7">
    <location>
        <position position="90"/>
    </location>
</feature>
<dbReference type="GO" id="GO:0005829">
    <property type="term" value="C:cytosol"/>
    <property type="evidence" value="ECO:0007669"/>
    <property type="project" value="TreeGrafter"/>
</dbReference>
<dbReference type="AlphaFoldDB" id="A0A382YDK3"/>
<sequence>MQKNILIVDDDLRLRELLKDYLTEKKLDVYVCDDFDSAREIIQYFIFDLIILDRMMPTGDGIKLVSTIKKINTTPVIMLTAMGEDINKIE</sequence>
<keyword evidence="3" id="KW-0805">Transcription regulation</keyword>
<name>A0A382YDK3_9ZZZZ</name>
<dbReference type="InterPro" id="IPR001789">
    <property type="entry name" value="Sig_transdc_resp-reg_receiver"/>
</dbReference>
<dbReference type="GO" id="GO:0006355">
    <property type="term" value="P:regulation of DNA-templated transcription"/>
    <property type="evidence" value="ECO:0007669"/>
    <property type="project" value="TreeGrafter"/>
</dbReference>
<evidence type="ECO:0000256" key="4">
    <source>
        <dbReference type="ARBA" id="ARBA00023125"/>
    </source>
</evidence>
<protein>
    <recommendedName>
        <fullName evidence="6">Response regulatory domain-containing protein</fullName>
    </recommendedName>
</protein>